<gene>
    <name evidence="4" type="ORF">DW322_20990</name>
</gene>
<comment type="similarity">
    <text evidence="1">Belongs to the amidinotransferase family.</text>
</comment>
<feature type="active site" evidence="3">
    <location>
        <position position="257"/>
    </location>
</feature>
<evidence type="ECO:0000313" key="4">
    <source>
        <dbReference type="EMBL" id="TXG92956.1"/>
    </source>
</evidence>
<feature type="active site" evidence="3">
    <location>
        <position position="211"/>
    </location>
</feature>
<feature type="active site" description="Amidino-cysteine intermediate" evidence="3">
    <location>
        <position position="367"/>
    </location>
</feature>
<dbReference type="InterPro" id="IPR033195">
    <property type="entry name" value="AmidinoTrfase"/>
</dbReference>
<dbReference type="Proteomes" id="UP000471120">
    <property type="component" value="Unassembled WGS sequence"/>
</dbReference>
<dbReference type="AlphaFoldDB" id="A0A6P2CP94"/>
<dbReference type="EMBL" id="QRCM01000001">
    <property type="protein sequence ID" value="TXG92956.1"/>
    <property type="molecule type" value="Genomic_DNA"/>
</dbReference>
<evidence type="ECO:0000256" key="1">
    <source>
        <dbReference type="ARBA" id="ARBA00006943"/>
    </source>
</evidence>
<proteinExistence type="inferred from homology"/>
<dbReference type="GO" id="GO:0015067">
    <property type="term" value="F:amidinotransferase activity"/>
    <property type="evidence" value="ECO:0007669"/>
    <property type="project" value="InterPro"/>
</dbReference>
<name>A0A6P2CP94_9NOCA</name>
<organism evidence="4 5">
    <name type="scientific">Rhodococcus rhodnii</name>
    <dbReference type="NCBI Taxonomy" id="38312"/>
    <lineage>
        <taxon>Bacteria</taxon>
        <taxon>Bacillati</taxon>
        <taxon>Actinomycetota</taxon>
        <taxon>Actinomycetes</taxon>
        <taxon>Mycobacteriales</taxon>
        <taxon>Nocardiaceae</taxon>
        <taxon>Rhodococcus</taxon>
    </lineage>
</organism>
<evidence type="ECO:0000256" key="2">
    <source>
        <dbReference type="ARBA" id="ARBA00022679"/>
    </source>
</evidence>
<sequence>MPEVQRIAAHSNDEWTPLREVVVGRADDLSAFHFDSSFSTFYWDSLNHYLRAKAFHRLPDGTHDRPIVPIDRWIVEELNEDIEGLATTLTSLGVTVHRPSRSVGASAFSTPYWETIQSSPLNVRDQAIVLGDTIIETAPHVRSWLFENDYLKPVFYRYFEAGSRWLSMPRPSLAAESVDRSYYSLSGTERAALSDPDMPAIDGLAFEMIFDGAQCIRLGRDVLVNVANRNHELGLCWLDRTVEGVRFHRLDALTDSHMDSMALPLRPGLWLTRSRQIVDQFPEPFRSWDVLIPPPMDEGAFPSYERTNVNLAISSTYIDMNVLSVDETTVIVNSLYLELVRTLEHAGFTVVPVRHRHRRLFGGGFHCFTLDTVREGTRISYA</sequence>
<accession>A0A6P2CP94</accession>
<evidence type="ECO:0000313" key="5">
    <source>
        <dbReference type="Proteomes" id="UP000471120"/>
    </source>
</evidence>
<reference evidence="4 5" key="1">
    <citation type="submission" date="2018-07" db="EMBL/GenBank/DDBJ databases">
        <title>Genome sequence of Rhodococcus rhodnii ATCC 35071 from Rhodnius prolixus.</title>
        <authorList>
            <person name="Patel V."/>
            <person name="Vogel K.J."/>
        </authorList>
    </citation>
    <scope>NUCLEOTIDE SEQUENCE [LARGE SCALE GENOMIC DNA]</scope>
    <source>
        <strain evidence="4 5">ATCC 35071</strain>
    </source>
</reference>
<protein>
    <submittedName>
        <fullName evidence="4">Inosamine-phosphate amidinotransferase 1</fullName>
    </submittedName>
</protein>
<dbReference type="Gene3D" id="3.75.10.10">
    <property type="entry name" value="L-arginine/glycine Amidinotransferase, Chain A"/>
    <property type="match status" value="1"/>
</dbReference>
<dbReference type="PANTHER" id="PTHR10488">
    <property type="entry name" value="GLYCINE AMIDINOTRANSFERASE, MITOCHONDRIAL"/>
    <property type="match status" value="1"/>
</dbReference>
<dbReference type="PANTHER" id="PTHR10488:SF1">
    <property type="entry name" value="GLYCINE AMIDINOTRANSFERASE, MITOCHONDRIAL"/>
    <property type="match status" value="1"/>
</dbReference>
<keyword evidence="2 4" id="KW-0808">Transferase</keyword>
<evidence type="ECO:0000256" key="3">
    <source>
        <dbReference type="PIRSR" id="PIRSR633195-1"/>
    </source>
</evidence>
<comment type="caution">
    <text evidence="4">The sequence shown here is derived from an EMBL/GenBank/DDBJ whole genome shotgun (WGS) entry which is preliminary data.</text>
</comment>
<dbReference type="SUPFAM" id="SSF55909">
    <property type="entry name" value="Pentein"/>
    <property type="match status" value="1"/>
</dbReference>